<dbReference type="InterPro" id="IPR010693">
    <property type="entry name" value="Divergent_4Fe-4S_mono-cluster"/>
</dbReference>
<evidence type="ECO:0000313" key="2">
    <source>
        <dbReference type="EMBL" id="MDT0559565.1"/>
    </source>
</evidence>
<accession>A0ABU2YN26</accession>
<organism evidence="2 3">
    <name type="scientific">Microcosmobacter mediterraneus</name>
    <dbReference type="NCBI Taxonomy" id="3075607"/>
    <lineage>
        <taxon>Bacteria</taxon>
        <taxon>Pseudomonadati</taxon>
        <taxon>Bacteroidota</taxon>
        <taxon>Flavobacteriia</taxon>
        <taxon>Flavobacteriales</taxon>
        <taxon>Flavobacteriaceae</taxon>
        <taxon>Microcosmobacter</taxon>
    </lineage>
</organism>
<comment type="caution">
    <text evidence="2">The sequence shown here is derived from an EMBL/GenBank/DDBJ whole genome shotgun (WGS) entry which is preliminary data.</text>
</comment>
<protein>
    <submittedName>
        <fullName evidence="2">(4Fe-4S)-binding protein</fullName>
    </submittedName>
</protein>
<dbReference type="Proteomes" id="UP001259492">
    <property type="component" value="Unassembled WGS sequence"/>
</dbReference>
<evidence type="ECO:0000259" key="1">
    <source>
        <dbReference type="Pfam" id="PF06902"/>
    </source>
</evidence>
<reference evidence="2 3" key="1">
    <citation type="submission" date="2023-09" db="EMBL/GenBank/DDBJ databases">
        <authorList>
            <person name="Rey-Velasco X."/>
        </authorList>
    </citation>
    <scope>NUCLEOTIDE SEQUENCE [LARGE SCALE GENOMIC DNA]</scope>
    <source>
        <strain evidence="2 3">W332</strain>
    </source>
</reference>
<feature type="domain" description="Divergent 4Fe-4S mono-cluster" evidence="1">
    <location>
        <begin position="10"/>
        <end position="71"/>
    </location>
</feature>
<dbReference type="Pfam" id="PF06902">
    <property type="entry name" value="Fer4_19"/>
    <property type="match status" value="1"/>
</dbReference>
<keyword evidence="3" id="KW-1185">Reference proteome</keyword>
<sequence length="78" mass="8722">MKQLNANVFSNEDITVTYEPCKCINAGKCAKELSEVFRQSVIPWIDLDAEPSEKIINQVRKCPSGALSFFKNISQDVA</sequence>
<name>A0ABU2YN26_9FLAO</name>
<proteinExistence type="predicted"/>
<gene>
    <name evidence="2" type="ORF">RM697_12950</name>
</gene>
<dbReference type="EMBL" id="JAVRIA010000010">
    <property type="protein sequence ID" value="MDT0559565.1"/>
    <property type="molecule type" value="Genomic_DNA"/>
</dbReference>
<evidence type="ECO:0000313" key="3">
    <source>
        <dbReference type="Proteomes" id="UP001259492"/>
    </source>
</evidence>
<dbReference type="RefSeq" id="WP_311428329.1">
    <property type="nucleotide sequence ID" value="NZ_JAVRIA010000010.1"/>
</dbReference>